<dbReference type="PROSITE" id="PS00699">
    <property type="entry name" value="NITROGENASE_1_1"/>
    <property type="match status" value="1"/>
</dbReference>
<name>A0ABX1PW25_9RHOO</name>
<dbReference type="Pfam" id="PF00148">
    <property type="entry name" value="Oxidored_nitro"/>
    <property type="match status" value="1"/>
</dbReference>
<evidence type="ECO:0000256" key="2">
    <source>
        <dbReference type="ARBA" id="ARBA00011002"/>
    </source>
</evidence>
<evidence type="ECO:0000256" key="11">
    <source>
        <dbReference type="ARBA" id="ARBA00023014"/>
    </source>
</evidence>
<comment type="function">
    <text evidence="1 15">This molybdenum-iron protein is part of the nitrogenase complex that catalyzes the key enzymatic reactions in nitrogen fixation.</text>
</comment>
<proteinExistence type="inferred from homology"/>
<evidence type="ECO:0000256" key="10">
    <source>
        <dbReference type="ARBA" id="ARBA00023004"/>
    </source>
</evidence>
<dbReference type="InterPro" id="IPR050152">
    <property type="entry name" value="ChlB/BchB/BchZ"/>
</dbReference>
<evidence type="ECO:0000313" key="18">
    <source>
        <dbReference type="EMBL" id="NMG42892.1"/>
    </source>
</evidence>
<keyword evidence="8 15" id="KW-0067">ATP-binding</keyword>
<evidence type="ECO:0000256" key="6">
    <source>
        <dbReference type="ARBA" id="ARBA00022723"/>
    </source>
</evidence>
<dbReference type="GO" id="GO:0016163">
    <property type="term" value="F:nitrogenase activity"/>
    <property type="evidence" value="ECO:0007669"/>
    <property type="project" value="UniProtKB-EC"/>
</dbReference>
<accession>A0ABX1PW25</accession>
<keyword evidence="7 15" id="KW-0547">Nucleotide-binding</keyword>
<dbReference type="CDD" id="cd01974">
    <property type="entry name" value="Nitrogenase_MoFe_beta"/>
    <property type="match status" value="1"/>
</dbReference>
<comment type="cofactor">
    <cofactor evidence="15">
        <name>[8Fe-7S] cluster</name>
        <dbReference type="ChEBI" id="CHEBI:21143"/>
    </cofactor>
    <text evidence="15">Binds 1 [8Fe-7S] cluster per heterodimer.</text>
</comment>
<dbReference type="PANTHER" id="PTHR33712:SF7">
    <property type="entry name" value="LIGHT-INDEPENDENT PROTOCHLOROPHYLLIDE REDUCTASE SUBUNIT B"/>
    <property type="match status" value="1"/>
</dbReference>
<dbReference type="InterPro" id="IPR000318">
    <property type="entry name" value="Nase_comp1_CS"/>
</dbReference>
<comment type="subunit">
    <text evidence="3 15">Tetramer of two alpha and two beta chains. Forms complex with the iron protein (nitrogenase component 2).</text>
</comment>
<organism evidence="18 19">
    <name type="scientific">Aromatoleum toluvorans</name>
    <dbReference type="NCBI Taxonomy" id="92002"/>
    <lineage>
        <taxon>Bacteria</taxon>
        <taxon>Pseudomonadati</taxon>
        <taxon>Pseudomonadota</taxon>
        <taxon>Betaproteobacteria</taxon>
        <taxon>Rhodocyclales</taxon>
        <taxon>Rhodocyclaceae</taxon>
        <taxon>Aromatoleum</taxon>
    </lineage>
</organism>
<dbReference type="NCBIfam" id="TIGR01286">
    <property type="entry name" value="nifK"/>
    <property type="match status" value="1"/>
</dbReference>
<keyword evidence="10 15" id="KW-0408">Iron</keyword>
<dbReference type="RefSeq" id="WP_169254814.1">
    <property type="nucleotide sequence ID" value="NZ_WTVN01000004.1"/>
</dbReference>
<evidence type="ECO:0000256" key="9">
    <source>
        <dbReference type="ARBA" id="ARBA00023002"/>
    </source>
</evidence>
<dbReference type="InterPro" id="IPR024564">
    <property type="entry name" value="Nase_Mo-Fe_CF_bsu_N"/>
</dbReference>
<evidence type="ECO:0000259" key="16">
    <source>
        <dbReference type="Pfam" id="PF00148"/>
    </source>
</evidence>
<dbReference type="Gene3D" id="3.40.50.1980">
    <property type="entry name" value="Nitrogenase molybdenum iron protein domain"/>
    <property type="match status" value="3"/>
</dbReference>
<dbReference type="InterPro" id="IPR000510">
    <property type="entry name" value="Nase/OxRdtase_comp1"/>
</dbReference>
<keyword evidence="12 14" id="KW-0535">Nitrogen fixation</keyword>
<dbReference type="EC" id="1.18.6.1" evidence="4 15"/>
<evidence type="ECO:0000256" key="14">
    <source>
        <dbReference type="RuleBase" id="RU004021"/>
    </source>
</evidence>
<protein>
    <recommendedName>
        <fullName evidence="5 15">Nitrogenase molybdenum-iron protein beta chain</fullName>
        <ecNumber evidence="4 15">1.18.6.1</ecNumber>
    </recommendedName>
    <alternativeName>
        <fullName evidence="15">Dinitrogenase</fullName>
    </alternativeName>
</protein>
<evidence type="ECO:0000256" key="3">
    <source>
        <dbReference type="ARBA" id="ARBA00011462"/>
    </source>
</evidence>
<dbReference type="SUPFAM" id="SSF53807">
    <property type="entry name" value="Helical backbone' metal receptor"/>
    <property type="match status" value="1"/>
</dbReference>
<dbReference type="EMBL" id="WTVN01000004">
    <property type="protein sequence ID" value="NMG42892.1"/>
    <property type="molecule type" value="Genomic_DNA"/>
</dbReference>
<dbReference type="PROSITE" id="PS00090">
    <property type="entry name" value="NITROGENASE_1_2"/>
    <property type="match status" value="1"/>
</dbReference>
<evidence type="ECO:0000256" key="8">
    <source>
        <dbReference type="ARBA" id="ARBA00022840"/>
    </source>
</evidence>
<comment type="catalytic activity">
    <reaction evidence="13 15">
        <text>N2 + 8 reduced [2Fe-2S]-[ferredoxin] + 16 ATP + 16 H2O = H2 + 8 oxidized [2Fe-2S]-[ferredoxin] + 2 NH4(+) + 16 ADP + 16 phosphate + 6 H(+)</text>
        <dbReference type="Rhea" id="RHEA:21448"/>
        <dbReference type="Rhea" id="RHEA-COMP:10000"/>
        <dbReference type="Rhea" id="RHEA-COMP:10001"/>
        <dbReference type="ChEBI" id="CHEBI:15377"/>
        <dbReference type="ChEBI" id="CHEBI:15378"/>
        <dbReference type="ChEBI" id="CHEBI:17997"/>
        <dbReference type="ChEBI" id="CHEBI:18276"/>
        <dbReference type="ChEBI" id="CHEBI:28938"/>
        <dbReference type="ChEBI" id="CHEBI:30616"/>
        <dbReference type="ChEBI" id="CHEBI:33737"/>
        <dbReference type="ChEBI" id="CHEBI:33738"/>
        <dbReference type="ChEBI" id="CHEBI:43474"/>
        <dbReference type="ChEBI" id="CHEBI:456216"/>
        <dbReference type="EC" id="1.18.6.1"/>
    </reaction>
</comment>
<feature type="domain" description="Nitrogenase molybdenum-iron protein beta chain N-terminal" evidence="17">
    <location>
        <begin position="1"/>
        <end position="55"/>
    </location>
</feature>
<keyword evidence="9 15" id="KW-0560">Oxidoreductase</keyword>
<evidence type="ECO:0000256" key="5">
    <source>
        <dbReference type="ARBA" id="ARBA00014775"/>
    </source>
</evidence>
<dbReference type="Gene3D" id="1.20.89.10">
    <property type="entry name" value="Nitrogenase Molybdenum-iron Protein, subunit B, domain 4"/>
    <property type="match status" value="1"/>
</dbReference>
<evidence type="ECO:0000256" key="15">
    <source>
        <dbReference type="RuleBase" id="RU364127"/>
    </source>
</evidence>
<feature type="domain" description="Nitrogenase/oxidoreductase component 1" evidence="16">
    <location>
        <begin position="69"/>
        <end position="487"/>
    </location>
</feature>
<dbReference type="InterPro" id="IPR005976">
    <property type="entry name" value="Nase_Mo-Fe_CF_bsu"/>
</dbReference>
<dbReference type="Pfam" id="PF11844">
    <property type="entry name" value="DUF3364"/>
    <property type="match status" value="1"/>
</dbReference>
<gene>
    <name evidence="18" type="primary">nifK</name>
    <name evidence="18" type="ORF">GPA22_03970</name>
</gene>
<keyword evidence="11 15" id="KW-0411">Iron-sulfur</keyword>
<evidence type="ECO:0000313" key="19">
    <source>
        <dbReference type="Proteomes" id="UP000623795"/>
    </source>
</evidence>
<reference evidence="18 19" key="1">
    <citation type="submission" date="2019-12" db="EMBL/GenBank/DDBJ databases">
        <title>Comparative genomics gives insights into the taxonomy of the Azoarcus-Aromatoleum group and reveals separate origins of nif in the plant-associated Azoarcus and non-plant-associated Aromatoleum sub-groups.</title>
        <authorList>
            <person name="Lafos M."/>
            <person name="Maluk M."/>
            <person name="Batista M."/>
            <person name="Junghare M."/>
            <person name="Carmona M."/>
            <person name="Faoro H."/>
            <person name="Cruz L.M."/>
            <person name="Battistoni F."/>
            <person name="De Souza E."/>
            <person name="Pedrosa F."/>
            <person name="Chen W.-M."/>
            <person name="Poole P.S."/>
            <person name="Dixon R.A."/>
            <person name="James E.K."/>
        </authorList>
    </citation>
    <scope>NUCLEOTIDE SEQUENCE [LARGE SCALE GENOMIC DNA]</scope>
    <source>
        <strain evidence="18 19">Td21</strain>
    </source>
</reference>
<comment type="caution">
    <text evidence="18">The sequence shown here is derived from an EMBL/GenBank/DDBJ whole genome shotgun (WGS) entry which is preliminary data.</text>
</comment>
<evidence type="ECO:0000259" key="17">
    <source>
        <dbReference type="Pfam" id="PF11844"/>
    </source>
</evidence>
<keyword evidence="19" id="KW-1185">Reference proteome</keyword>
<sequence length="508" mass="55874">MAQSAEKVLDHSALFQTPEYKELFERKRAFEHTVPVDEVKKTCDWTKTWEYREINFSREALTINPAKACQPLGAVMAAAGFEGTLPYVHGSQGCVAYFRSHFNRHFKEPVSAVSDSMTEDAAVFGGLTNMVDGLANAYALYKPKMIAVSTTCMAEVIGDDLDAFIKTAKDKGSIPKDFPVPFAHTPSFVGSHVTGYDNMLKGCLTHFWEGKERKESTSININGGFDGYCVANTRELKRLLAEMDVEYTVLSDTSDVYDTPTNGEFNMFAGGTRYDDAVNALHAKGTIFMQGISAAKSAEYVEKVGQKAVSLHCPIGVAGTDAFLMAVSELTGKPIPASLELERGRLVDAIADSQAYLHGKKFALFGDPDMLLGLTGFLLELGAEPVHIVCTNSTKDFVEKMEKLLAASPFGQGAKLWPGKDLWHMRSLLATEPVDFLIGSSHGKYLERDIGTPLIRIGFPIFDRHHHHRFPIWGYQGGLNVLVKILDKIFDTLDASTVEGSPSFDLVR</sequence>
<keyword evidence="6 15" id="KW-0479">Metal-binding</keyword>
<evidence type="ECO:0000256" key="13">
    <source>
        <dbReference type="ARBA" id="ARBA00047967"/>
    </source>
</evidence>
<evidence type="ECO:0000256" key="1">
    <source>
        <dbReference type="ARBA" id="ARBA00002621"/>
    </source>
</evidence>
<dbReference type="Proteomes" id="UP000623795">
    <property type="component" value="Unassembled WGS sequence"/>
</dbReference>
<dbReference type="PANTHER" id="PTHR33712">
    <property type="entry name" value="LIGHT-INDEPENDENT PROTOCHLOROPHYLLIDE REDUCTASE SUBUNIT B"/>
    <property type="match status" value="1"/>
</dbReference>
<evidence type="ECO:0000256" key="7">
    <source>
        <dbReference type="ARBA" id="ARBA00022741"/>
    </source>
</evidence>
<evidence type="ECO:0000256" key="4">
    <source>
        <dbReference type="ARBA" id="ARBA00012773"/>
    </source>
</evidence>
<evidence type="ECO:0000256" key="12">
    <source>
        <dbReference type="ARBA" id="ARBA00023231"/>
    </source>
</evidence>
<comment type="similarity">
    <text evidence="2 14">Belongs to the NifD/NifK/NifE/NifN family.</text>
</comment>